<dbReference type="Gene3D" id="3.40.630.30">
    <property type="match status" value="1"/>
</dbReference>
<evidence type="ECO:0000313" key="3">
    <source>
        <dbReference type="Proteomes" id="UP001203423"/>
    </source>
</evidence>
<sequence length="177" mass="20327">MSPELITEHFIIRALAPNDLLAFSQYRSMPEVAQYQSWGEDYSLSDAKALLEGTDYAHFGQEGHWYQLAIADRESEVLFGDLAVHFIDEQQVEIGFTLAPQYQGKGIACEAVNTLLAYLFNTLNKHRVIAITDTKNRPSCQLVERLNFRKEAHFMQNVFFKGAWGDEYVYAMLKSEY</sequence>
<dbReference type="PROSITE" id="PS51186">
    <property type="entry name" value="GNAT"/>
    <property type="match status" value="1"/>
</dbReference>
<dbReference type="RefSeq" id="WP_248940753.1">
    <property type="nucleotide sequence ID" value="NZ_JAKIKS010000049.1"/>
</dbReference>
<dbReference type="InterPro" id="IPR051531">
    <property type="entry name" value="N-acetyltransferase"/>
</dbReference>
<proteinExistence type="predicted"/>
<reference evidence="2 3" key="1">
    <citation type="submission" date="2022-01" db="EMBL/GenBank/DDBJ databases">
        <title>Whole genome-based taxonomy of the Shewanellaceae.</title>
        <authorList>
            <person name="Martin-Rodriguez A.J."/>
        </authorList>
    </citation>
    <scope>NUCLEOTIDE SEQUENCE [LARGE SCALE GENOMIC DNA]</scope>
    <source>
        <strain evidence="2 3">DSM 17177</strain>
    </source>
</reference>
<gene>
    <name evidence="2" type="ORF">L2764_13355</name>
</gene>
<dbReference type="Proteomes" id="UP001203423">
    <property type="component" value="Unassembled WGS sequence"/>
</dbReference>
<dbReference type="Pfam" id="PF13302">
    <property type="entry name" value="Acetyltransf_3"/>
    <property type="match status" value="1"/>
</dbReference>
<comment type="caution">
    <text evidence="2">The sequence shown here is derived from an EMBL/GenBank/DDBJ whole genome shotgun (WGS) entry which is preliminary data.</text>
</comment>
<dbReference type="InterPro" id="IPR000182">
    <property type="entry name" value="GNAT_dom"/>
</dbReference>
<dbReference type="EMBL" id="JAKIKS010000049">
    <property type="protein sequence ID" value="MCL1125439.1"/>
    <property type="molecule type" value="Genomic_DNA"/>
</dbReference>
<dbReference type="PANTHER" id="PTHR43792:SF1">
    <property type="entry name" value="N-ACETYLTRANSFERASE DOMAIN-CONTAINING PROTEIN"/>
    <property type="match status" value="1"/>
</dbReference>
<dbReference type="SUPFAM" id="SSF55729">
    <property type="entry name" value="Acyl-CoA N-acyltransferases (Nat)"/>
    <property type="match status" value="1"/>
</dbReference>
<protein>
    <submittedName>
        <fullName evidence="2">GNAT family N-acetyltransferase</fullName>
    </submittedName>
</protein>
<evidence type="ECO:0000259" key="1">
    <source>
        <dbReference type="PROSITE" id="PS51186"/>
    </source>
</evidence>
<feature type="domain" description="N-acetyltransferase" evidence="1">
    <location>
        <begin position="10"/>
        <end position="175"/>
    </location>
</feature>
<name>A0ABT0LCZ2_9GAMM</name>
<organism evidence="2 3">
    <name type="scientific">Shewanella surugensis</name>
    <dbReference type="NCBI Taxonomy" id="212020"/>
    <lineage>
        <taxon>Bacteria</taxon>
        <taxon>Pseudomonadati</taxon>
        <taxon>Pseudomonadota</taxon>
        <taxon>Gammaproteobacteria</taxon>
        <taxon>Alteromonadales</taxon>
        <taxon>Shewanellaceae</taxon>
        <taxon>Shewanella</taxon>
    </lineage>
</organism>
<accession>A0ABT0LCZ2</accession>
<dbReference type="PANTHER" id="PTHR43792">
    <property type="entry name" value="GNAT FAMILY, PUTATIVE (AFU_ORTHOLOGUE AFUA_3G00765)-RELATED-RELATED"/>
    <property type="match status" value="1"/>
</dbReference>
<dbReference type="InterPro" id="IPR016181">
    <property type="entry name" value="Acyl_CoA_acyltransferase"/>
</dbReference>
<evidence type="ECO:0000313" key="2">
    <source>
        <dbReference type="EMBL" id="MCL1125439.1"/>
    </source>
</evidence>
<keyword evidence="3" id="KW-1185">Reference proteome</keyword>